<evidence type="ECO:0000256" key="5">
    <source>
        <dbReference type="ARBA" id="ARBA00040885"/>
    </source>
</evidence>
<accession>A0A7I9WU37</accession>
<keyword evidence="2" id="KW-0805">Transcription regulation</keyword>
<dbReference type="PANTHER" id="PTHR30419">
    <property type="entry name" value="HTH-TYPE TRANSCRIPTIONAL REGULATOR YBHD"/>
    <property type="match status" value="1"/>
</dbReference>
<dbReference type="SUPFAM" id="SSF53850">
    <property type="entry name" value="Periplasmic binding protein-like II"/>
    <property type="match status" value="1"/>
</dbReference>
<dbReference type="EMBL" id="BLKT01000003">
    <property type="protein sequence ID" value="GFG60860.1"/>
    <property type="molecule type" value="Genomic_DNA"/>
</dbReference>
<comment type="function">
    <text evidence="6">Required for the induction the katG gene for catalase. Involved in the response to hydrogen peroxide.</text>
</comment>
<keyword evidence="4" id="KW-0804">Transcription</keyword>
<evidence type="ECO:0000313" key="9">
    <source>
        <dbReference type="Proteomes" id="UP000465241"/>
    </source>
</evidence>
<sequence length="308" mass="33525">MLYAMDLRSLEYFVAVAEERSFTRAAQRCYVTQPTISAQMQALERELGEPLFDRAQRSVTLTDGGRLLLPYALECLRAVNDAKAEFSARTGLLRGELRIGTGGGVEHTTVPMILGELRKKYPGIDIDVTEATSTPLLEMVLQGHLHAAVIARPNDDLPAAISAAPMFDEQIVAVFDSDVYPDPGSVVSLEHVAALPTITYPRTSALRGRIEAAADSTGIPIHVHYAANDVRLQLAFATQGLGVALCAASDPALEDTHLTVRALTPAIRFEKIMVWRNDIPTSAPLRAFFDLWKIMRMTAEEDAAAPLG</sequence>
<comment type="caution">
    <text evidence="8">The sequence shown here is derived from an EMBL/GenBank/DDBJ whole genome shotgun (WGS) entry which is preliminary data.</text>
</comment>
<gene>
    <name evidence="8" type="ORF">MMUR_49960</name>
</gene>
<dbReference type="PROSITE" id="PS50931">
    <property type="entry name" value="HTH_LYSR"/>
    <property type="match status" value="1"/>
</dbReference>
<dbReference type="SUPFAM" id="SSF46785">
    <property type="entry name" value="Winged helix' DNA-binding domain"/>
    <property type="match status" value="1"/>
</dbReference>
<protein>
    <recommendedName>
        <fullName evidence="5">Probable hydrogen peroxide-inducible genes activator</fullName>
    </recommendedName>
</protein>
<feature type="domain" description="HTH lysR-type" evidence="7">
    <location>
        <begin position="5"/>
        <end position="62"/>
    </location>
</feature>
<dbReference type="InterPro" id="IPR036390">
    <property type="entry name" value="WH_DNA-bd_sf"/>
</dbReference>
<evidence type="ECO:0000256" key="3">
    <source>
        <dbReference type="ARBA" id="ARBA00023125"/>
    </source>
</evidence>
<dbReference type="GO" id="GO:0003677">
    <property type="term" value="F:DNA binding"/>
    <property type="evidence" value="ECO:0007669"/>
    <property type="project" value="UniProtKB-KW"/>
</dbReference>
<evidence type="ECO:0000259" key="7">
    <source>
        <dbReference type="PROSITE" id="PS50931"/>
    </source>
</evidence>
<comment type="similarity">
    <text evidence="1">Belongs to the LysR transcriptional regulatory family.</text>
</comment>
<dbReference type="GO" id="GO:0005829">
    <property type="term" value="C:cytosol"/>
    <property type="evidence" value="ECO:0007669"/>
    <property type="project" value="TreeGrafter"/>
</dbReference>
<keyword evidence="9" id="KW-1185">Reference proteome</keyword>
<keyword evidence="3" id="KW-0238">DNA-binding</keyword>
<proteinExistence type="inferred from homology"/>
<dbReference type="InterPro" id="IPR050950">
    <property type="entry name" value="HTH-type_LysR_regulators"/>
</dbReference>
<reference evidence="8 9" key="1">
    <citation type="journal article" date="2019" name="Emerg. Microbes Infect.">
        <title>Comprehensive subspecies identification of 175 nontuberculous mycobacteria species based on 7547 genomic profiles.</title>
        <authorList>
            <person name="Matsumoto Y."/>
            <person name="Kinjo T."/>
            <person name="Motooka D."/>
            <person name="Nabeya D."/>
            <person name="Jung N."/>
            <person name="Uechi K."/>
            <person name="Horii T."/>
            <person name="Iida T."/>
            <person name="Fujita J."/>
            <person name="Nakamura S."/>
        </authorList>
    </citation>
    <scope>NUCLEOTIDE SEQUENCE [LARGE SCALE GENOMIC DNA]</scope>
    <source>
        <strain evidence="8 9">JCM 13392</strain>
    </source>
</reference>
<dbReference type="AlphaFoldDB" id="A0A7I9WU37"/>
<evidence type="ECO:0000256" key="6">
    <source>
        <dbReference type="ARBA" id="ARBA00056658"/>
    </source>
</evidence>
<dbReference type="InterPro" id="IPR000847">
    <property type="entry name" value="LysR_HTH_N"/>
</dbReference>
<dbReference type="Pfam" id="PF03466">
    <property type="entry name" value="LysR_substrate"/>
    <property type="match status" value="1"/>
</dbReference>
<dbReference type="Proteomes" id="UP000465241">
    <property type="component" value="Unassembled WGS sequence"/>
</dbReference>
<dbReference type="FunFam" id="1.10.10.10:FF:000001">
    <property type="entry name" value="LysR family transcriptional regulator"/>
    <property type="match status" value="1"/>
</dbReference>
<dbReference type="PRINTS" id="PR00039">
    <property type="entry name" value="HTHLYSR"/>
</dbReference>
<evidence type="ECO:0000313" key="8">
    <source>
        <dbReference type="EMBL" id="GFG60860.1"/>
    </source>
</evidence>
<organism evidence="8 9">
    <name type="scientific">Mycolicibacterium murale</name>
    <dbReference type="NCBI Taxonomy" id="182220"/>
    <lineage>
        <taxon>Bacteria</taxon>
        <taxon>Bacillati</taxon>
        <taxon>Actinomycetota</taxon>
        <taxon>Actinomycetes</taxon>
        <taxon>Mycobacteriales</taxon>
        <taxon>Mycobacteriaceae</taxon>
        <taxon>Mycolicibacterium</taxon>
    </lineage>
</organism>
<dbReference type="Gene3D" id="1.10.10.10">
    <property type="entry name" value="Winged helix-like DNA-binding domain superfamily/Winged helix DNA-binding domain"/>
    <property type="match status" value="1"/>
</dbReference>
<evidence type="ECO:0000256" key="2">
    <source>
        <dbReference type="ARBA" id="ARBA00023015"/>
    </source>
</evidence>
<dbReference type="GO" id="GO:0003700">
    <property type="term" value="F:DNA-binding transcription factor activity"/>
    <property type="evidence" value="ECO:0007669"/>
    <property type="project" value="InterPro"/>
</dbReference>
<dbReference type="InterPro" id="IPR036388">
    <property type="entry name" value="WH-like_DNA-bd_sf"/>
</dbReference>
<dbReference type="InterPro" id="IPR005119">
    <property type="entry name" value="LysR_subst-bd"/>
</dbReference>
<dbReference type="CDD" id="cd05466">
    <property type="entry name" value="PBP2_LTTR_substrate"/>
    <property type="match status" value="1"/>
</dbReference>
<evidence type="ECO:0000256" key="4">
    <source>
        <dbReference type="ARBA" id="ARBA00023163"/>
    </source>
</evidence>
<dbReference type="Pfam" id="PF00126">
    <property type="entry name" value="HTH_1"/>
    <property type="match status" value="1"/>
</dbReference>
<evidence type="ECO:0000256" key="1">
    <source>
        <dbReference type="ARBA" id="ARBA00009437"/>
    </source>
</evidence>
<name>A0A7I9WU37_9MYCO</name>
<dbReference type="Gene3D" id="3.40.190.290">
    <property type="match status" value="1"/>
</dbReference>